<keyword evidence="5" id="KW-0353">Hemolymph clotting</keyword>
<name>A0A2A6BUB7_PRIPA</name>
<evidence type="ECO:0000256" key="8">
    <source>
        <dbReference type="ARBA" id="ARBA00052079"/>
    </source>
</evidence>
<protein>
    <recommendedName>
        <fullName evidence="9">limulus clotting factor C</fullName>
        <ecNumber evidence="9">3.4.21.84</ecNumber>
    </recommendedName>
</protein>
<dbReference type="GO" id="GO:0008236">
    <property type="term" value="F:serine-type peptidase activity"/>
    <property type="evidence" value="ECO:0000318"/>
    <property type="project" value="GO_Central"/>
</dbReference>
<feature type="transmembrane region" description="Helical" evidence="11">
    <location>
        <begin position="1210"/>
        <end position="1230"/>
    </location>
</feature>
<evidence type="ECO:0000256" key="11">
    <source>
        <dbReference type="SAM" id="Phobius"/>
    </source>
</evidence>
<feature type="domain" description="Peptidase S1" evidence="12">
    <location>
        <begin position="23"/>
        <end position="270"/>
    </location>
</feature>
<keyword evidence="6" id="KW-0720">Serine protease</keyword>
<feature type="compositionally biased region" description="Polar residues" evidence="10">
    <location>
        <begin position="549"/>
        <end position="560"/>
    </location>
</feature>
<evidence type="ECO:0000256" key="9">
    <source>
        <dbReference type="ARBA" id="ARBA00066707"/>
    </source>
</evidence>
<feature type="transmembrane region" description="Helical" evidence="11">
    <location>
        <begin position="1074"/>
        <end position="1096"/>
    </location>
</feature>
<evidence type="ECO:0000256" key="6">
    <source>
        <dbReference type="ARBA" id="ARBA00022825"/>
    </source>
</evidence>
<feature type="transmembrane region" description="Helical" evidence="11">
    <location>
        <begin position="990"/>
        <end position="1010"/>
    </location>
</feature>
<keyword evidence="11" id="KW-0472">Membrane</keyword>
<feature type="domain" description="Peptidase S1" evidence="12">
    <location>
        <begin position="265"/>
        <end position="516"/>
    </location>
</feature>
<dbReference type="SUPFAM" id="SSF81321">
    <property type="entry name" value="Family A G protein-coupled receptor-like"/>
    <property type="match status" value="1"/>
</dbReference>
<keyword evidence="11" id="KW-0812">Transmembrane</keyword>
<dbReference type="FunFam" id="2.40.10.10:FF:000120">
    <property type="entry name" value="Putative serine protease"/>
    <property type="match status" value="1"/>
</dbReference>
<dbReference type="InterPro" id="IPR009003">
    <property type="entry name" value="Peptidase_S1_PA"/>
</dbReference>
<dbReference type="Proteomes" id="UP000005239">
    <property type="component" value="Unassembled WGS sequence"/>
</dbReference>
<feature type="compositionally biased region" description="Basic and acidic residues" evidence="10">
    <location>
        <begin position="529"/>
        <end position="548"/>
    </location>
</feature>
<dbReference type="InterPro" id="IPR019428">
    <property type="entry name" value="7TM_GPCR_serpentine_rcpt_Str"/>
</dbReference>
<keyword evidence="4" id="KW-0378">Hydrolase</keyword>
<evidence type="ECO:0000256" key="2">
    <source>
        <dbReference type="ARBA" id="ARBA00022670"/>
    </source>
</evidence>
<feature type="transmembrane region" description="Helical" evidence="11">
    <location>
        <begin position="1030"/>
        <end position="1053"/>
    </location>
</feature>
<evidence type="ECO:0000313" key="13">
    <source>
        <dbReference type="EnsemblMetazoa" id="PPA01202.1"/>
    </source>
</evidence>
<dbReference type="GO" id="GO:0006508">
    <property type="term" value="P:proteolysis"/>
    <property type="evidence" value="ECO:0007669"/>
    <property type="project" value="UniProtKB-KW"/>
</dbReference>
<evidence type="ECO:0000256" key="7">
    <source>
        <dbReference type="ARBA" id="ARBA00023157"/>
    </source>
</evidence>
<feature type="transmembrane region" description="Helical" evidence="11">
    <location>
        <begin position="1137"/>
        <end position="1163"/>
    </location>
</feature>
<dbReference type="FunFam" id="2.40.10.10:FF:000068">
    <property type="entry name" value="transmembrane protease serine 2"/>
    <property type="match status" value="1"/>
</dbReference>
<accession>A0A8R1U499</accession>
<feature type="compositionally biased region" description="Low complexity" evidence="10">
    <location>
        <begin position="517"/>
        <end position="528"/>
    </location>
</feature>
<dbReference type="Pfam" id="PF10326">
    <property type="entry name" value="7TM_GPCR_Str"/>
    <property type="match status" value="1"/>
</dbReference>
<dbReference type="InterPro" id="IPR018114">
    <property type="entry name" value="TRYPSIN_HIS"/>
</dbReference>
<dbReference type="CDD" id="cd00190">
    <property type="entry name" value="Tryp_SPc"/>
    <property type="match status" value="2"/>
</dbReference>
<evidence type="ECO:0000256" key="10">
    <source>
        <dbReference type="SAM" id="MobiDB-lite"/>
    </source>
</evidence>
<accession>A0A2A6BUB7</accession>
<keyword evidence="2" id="KW-0645">Protease</keyword>
<evidence type="ECO:0000256" key="1">
    <source>
        <dbReference type="ARBA" id="ARBA00022659"/>
    </source>
</evidence>
<dbReference type="Pfam" id="PF00089">
    <property type="entry name" value="Trypsin"/>
    <property type="match status" value="3"/>
</dbReference>
<dbReference type="InterPro" id="IPR033116">
    <property type="entry name" value="TRYPSIN_SER"/>
</dbReference>
<keyword evidence="11" id="KW-1133">Transmembrane helix</keyword>
<dbReference type="GO" id="GO:0042381">
    <property type="term" value="P:hemolymph coagulation"/>
    <property type="evidence" value="ECO:0007669"/>
    <property type="project" value="UniProtKB-KW"/>
</dbReference>
<dbReference type="EnsemblMetazoa" id="PPA01202.1">
    <property type="protein sequence ID" value="PPA01202.1"/>
    <property type="gene ID" value="WBGene00090756"/>
</dbReference>
<dbReference type="InterPro" id="IPR001254">
    <property type="entry name" value="Trypsin_dom"/>
</dbReference>
<organism evidence="13 14">
    <name type="scientific">Pristionchus pacificus</name>
    <name type="common">Parasitic nematode worm</name>
    <dbReference type="NCBI Taxonomy" id="54126"/>
    <lineage>
        <taxon>Eukaryota</taxon>
        <taxon>Metazoa</taxon>
        <taxon>Ecdysozoa</taxon>
        <taxon>Nematoda</taxon>
        <taxon>Chromadorea</taxon>
        <taxon>Rhabditida</taxon>
        <taxon>Rhabditina</taxon>
        <taxon>Diplogasteromorpha</taxon>
        <taxon>Diplogasteroidea</taxon>
        <taxon>Neodiplogasteridae</taxon>
        <taxon>Pristionchus</taxon>
    </lineage>
</organism>
<keyword evidence="14" id="KW-1185">Reference proteome</keyword>
<dbReference type="EC" id="3.4.21.84" evidence="9"/>
<dbReference type="InterPro" id="IPR001314">
    <property type="entry name" value="Peptidase_S1A"/>
</dbReference>
<feature type="transmembrane region" description="Helical" evidence="11">
    <location>
        <begin position="954"/>
        <end position="978"/>
    </location>
</feature>
<dbReference type="PROSITE" id="PS50240">
    <property type="entry name" value="TRYPSIN_DOM"/>
    <property type="match status" value="3"/>
</dbReference>
<dbReference type="Gene3D" id="2.40.10.10">
    <property type="entry name" value="Trypsin-like serine proteases"/>
    <property type="match status" value="3"/>
</dbReference>
<proteinExistence type="predicted"/>
<keyword evidence="3" id="KW-0732">Signal</keyword>
<dbReference type="PROSITE" id="PS00134">
    <property type="entry name" value="TRYPSIN_HIS"/>
    <property type="match status" value="1"/>
</dbReference>
<dbReference type="SMART" id="SM00020">
    <property type="entry name" value="Tryp_SPc"/>
    <property type="match status" value="2"/>
</dbReference>
<dbReference type="InterPro" id="IPR050127">
    <property type="entry name" value="Serine_Proteases_S1"/>
</dbReference>
<feature type="domain" description="Peptidase S1" evidence="12">
    <location>
        <begin position="600"/>
        <end position="844"/>
    </location>
</feature>
<feature type="region of interest" description="Disordered" evidence="10">
    <location>
        <begin position="517"/>
        <end position="601"/>
    </location>
</feature>
<dbReference type="SUPFAM" id="SSF50494">
    <property type="entry name" value="Trypsin-like serine proteases"/>
    <property type="match status" value="3"/>
</dbReference>
<reference evidence="13" key="2">
    <citation type="submission" date="2022-06" db="UniProtKB">
        <authorList>
            <consortium name="EnsemblMetazoa"/>
        </authorList>
    </citation>
    <scope>IDENTIFICATION</scope>
    <source>
        <strain evidence="13">PS312</strain>
    </source>
</reference>
<evidence type="ECO:0000259" key="12">
    <source>
        <dbReference type="PROSITE" id="PS50240"/>
    </source>
</evidence>
<comment type="catalytic activity">
    <reaction evidence="8">
        <text>Selective cleavage of 103-Arg-|-Ser-104 and 124-Ile-|-Ile-125 bonds in Limulus clotting factor B to form activated factor B. Cleavage of -Pro-Arg-|-Xaa- bonds in synthetic substrates.</text>
        <dbReference type="EC" id="3.4.21.84"/>
    </reaction>
</comment>
<dbReference type="GO" id="GO:0004252">
    <property type="term" value="F:serine-type endopeptidase activity"/>
    <property type="evidence" value="ECO:0007669"/>
    <property type="project" value="InterPro"/>
</dbReference>
<dbReference type="AlphaFoldDB" id="A0A2A6BUB7"/>
<evidence type="ECO:0000256" key="4">
    <source>
        <dbReference type="ARBA" id="ARBA00022801"/>
    </source>
</evidence>
<feature type="transmembrane region" description="Helical" evidence="11">
    <location>
        <begin position="1184"/>
        <end position="1204"/>
    </location>
</feature>
<sequence length="1274" mass="142751">KLRQQSSVLSHKMLTLSCMRRIIVESNESWADMRRAPEYFYTSIVGVRYRDKSTKRMYHQCGGNLISPKFVLTAAHCLEPDTDPTHYDIMTGDWDNTETEGTEHQIKISNFHIHPKFRGNEKITNSLLFSQISTGNESLPTDDLLILELETSVTLTDFVTIANLPKRNFSYFNAFPARLRAAQLPIYNLSRCLEIADIEDKQLFEHFFWRGAVVEGRELKGIRSFEMTLIGSLLTLLLIYQCTPLSTSFLTNYAQESSLDIDSSLSGNMESYHSRRRAPEGFYTSIVSLRWKNSETKKMGHLCGGTLIDRKFVLTAAACIGNDLNTTFYDVMAGDWDNTKTEGTEQQMKVAKIHMHPKWTEDVKLAYDIAVIELETNVTITDFVTIASLPDRKFNHFNGRTCTALGWGQTEYDGSENSAVLRAAQVAMYNHTVCAIAANDDEYYGIMNNGSLCVGYAQGEIGHCSADNGGPLLCQNNDGINYVIGIGNWATCGKKSYMGVYTKVAEYLPWIKKVTAPIPKTTPKPTTKPTEKPTAKPTEKPIDKDSTKSNRPMTSPSQKSVGHHSAVKSETRSRSSSSGVSSGDRSRPSSTNEHRRVKRIVGGYTAPEGFYTSIVGIRKMDNETKRMSHQCGGTLISPRFVLSAAHCFPRYPAPNPEHYDIMAGDSDYTITEGTEQQVKIAGIHFYQKYQQNHYRLTHDIVLLELETSVNLNEFVSTASLPPSEFDLFNGRLCSIQGWGAQEEGDGPTSILRAGQVVVYDRITCSRLAGDKENLSRFNFCAGYEQGGIDTCQGDSGGPLLCQDNDGSTYLTGITSWGIGCGRKDNLGVYTKVSKYLTWIEELLHEMPVANLVYLSVIPDNNEQTLSLEHDSALERIFVTPDIGAGSGEEEEPFMIRSWPCESVPKWIISFDNVFTLHRDSGITSFHVNASRDLRDLPNCSIKMVSEANKALFEFFASFELVNIAASISTNLLLVYLILHRSSQEIGAYRYLLLAFALNDIYFPIVHFLTLPVICSYKDAFIMFSHGVLRSRVSICLFACSFSQTMPIMSHLFVYRLVATKWPTLLHFYTRRSCCIMVVVTVFVESTLWFMNCYYNYGPDGETEEYVKPFLQDEFPKEGDEFIGALYYSVEGKFRMRAFLATMGFNMIMSVCMSVIMFCSYTIVSHIRSATAQWSGKAKTTIIPMIFVYFPCAGIINLPMLGFRLNVFPNLVSASLTLFPLIDAFIITVGVRSYRQTVLLLFVRPAPHMITGSVNSSALTQSRAPGVSSAIIRLV</sequence>
<dbReference type="GO" id="GO:0005576">
    <property type="term" value="C:extracellular region"/>
    <property type="evidence" value="ECO:0007669"/>
    <property type="project" value="UniProtKB-SubCell"/>
</dbReference>
<reference evidence="14" key="1">
    <citation type="journal article" date="2008" name="Nat. Genet.">
        <title>The Pristionchus pacificus genome provides a unique perspective on nematode lifestyle and parasitism.</title>
        <authorList>
            <person name="Dieterich C."/>
            <person name="Clifton S.W."/>
            <person name="Schuster L.N."/>
            <person name="Chinwalla A."/>
            <person name="Delehaunty K."/>
            <person name="Dinkelacker I."/>
            <person name="Fulton L."/>
            <person name="Fulton R."/>
            <person name="Godfrey J."/>
            <person name="Minx P."/>
            <person name="Mitreva M."/>
            <person name="Roeseler W."/>
            <person name="Tian H."/>
            <person name="Witte H."/>
            <person name="Yang S.P."/>
            <person name="Wilson R.K."/>
            <person name="Sommer R.J."/>
        </authorList>
    </citation>
    <scope>NUCLEOTIDE SEQUENCE [LARGE SCALE GENOMIC DNA]</scope>
    <source>
        <strain evidence="14">PS312</strain>
    </source>
</reference>
<evidence type="ECO:0000256" key="3">
    <source>
        <dbReference type="ARBA" id="ARBA00022729"/>
    </source>
</evidence>
<dbReference type="PROSITE" id="PS00135">
    <property type="entry name" value="TRYPSIN_SER"/>
    <property type="match status" value="1"/>
</dbReference>
<dbReference type="PRINTS" id="PR00722">
    <property type="entry name" value="CHYMOTRYPSIN"/>
</dbReference>
<keyword evidence="7" id="KW-1015">Disulfide bond</keyword>
<feature type="compositionally biased region" description="Low complexity" evidence="10">
    <location>
        <begin position="574"/>
        <end position="583"/>
    </location>
</feature>
<dbReference type="InterPro" id="IPR043504">
    <property type="entry name" value="Peptidase_S1_PA_chymotrypsin"/>
</dbReference>
<keyword evidence="1" id="KW-0768">Sushi</keyword>
<gene>
    <name evidence="13" type="primary">WBGene00090756</name>
</gene>
<dbReference type="PANTHER" id="PTHR24264:SF54">
    <property type="entry name" value="PEPTIDASE S1 DOMAIN-CONTAINING PROTEIN"/>
    <property type="match status" value="1"/>
</dbReference>
<dbReference type="PANTHER" id="PTHR24264">
    <property type="entry name" value="TRYPSIN-RELATED"/>
    <property type="match status" value="1"/>
</dbReference>
<evidence type="ECO:0000256" key="5">
    <source>
        <dbReference type="ARBA" id="ARBA00022820"/>
    </source>
</evidence>
<evidence type="ECO:0000313" key="14">
    <source>
        <dbReference type="Proteomes" id="UP000005239"/>
    </source>
</evidence>